<name>A0ABT2FIH1_9GAMM</name>
<dbReference type="Gene3D" id="1.10.10.60">
    <property type="entry name" value="Homeodomain-like"/>
    <property type="match status" value="1"/>
</dbReference>
<evidence type="ECO:0000259" key="5">
    <source>
        <dbReference type="PROSITE" id="PS50977"/>
    </source>
</evidence>
<dbReference type="SUPFAM" id="SSF46689">
    <property type="entry name" value="Homeodomain-like"/>
    <property type="match status" value="1"/>
</dbReference>
<comment type="caution">
    <text evidence="6">The sequence shown here is derived from an EMBL/GenBank/DDBJ whole genome shotgun (WGS) entry which is preliminary data.</text>
</comment>
<evidence type="ECO:0000313" key="7">
    <source>
        <dbReference type="Proteomes" id="UP001201549"/>
    </source>
</evidence>
<evidence type="ECO:0000313" key="6">
    <source>
        <dbReference type="EMBL" id="MCS4556124.1"/>
    </source>
</evidence>
<dbReference type="Pfam" id="PF00440">
    <property type="entry name" value="TetR_N"/>
    <property type="match status" value="1"/>
</dbReference>
<keyword evidence="7" id="KW-1185">Reference proteome</keyword>
<dbReference type="PROSITE" id="PS50977">
    <property type="entry name" value="HTH_TETR_2"/>
    <property type="match status" value="1"/>
</dbReference>
<gene>
    <name evidence="6" type="ORF">L9G74_06715</name>
</gene>
<dbReference type="EMBL" id="JAKOGG010000003">
    <property type="protein sequence ID" value="MCS4556124.1"/>
    <property type="molecule type" value="Genomic_DNA"/>
</dbReference>
<feature type="DNA-binding region" description="H-T-H motif" evidence="4">
    <location>
        <begin position="39"/>
        <end position="58"/>
    </location>
</feature>
<keyword evidence="3" id="KW-0804">Transcription</keyword>
<accession>A0ABT2FIH1</accession>
<dbReference type="InterPro" id="IPR001647">
    <property type="entry name" value="HTH_TetR"/>
</dbReference>
<organism evidence="6 7">
    <name type="scientific">Shewanella electrica</name>
    <dbReference type="NCBI Taxonomy" id="515560"/>
    <lineage>
        <taxon>Bacteria</taxon>
        <taxon>Pseudomonadati</taxon>
        <taxon>Pseudomonadota</taxon>
        <taxon>Gammaproteobacteria</taxon>
        <taxon>Alteromonadales</taxon>
        <taxon>Shewanellaceae</taxon>
        <taxon>Shewanella</taxon>
    </lineage>
</organism>
<proteinExistence type="predicted"/>
<sequence>MQDGTKIKSGRGRPRAFDREQALLAAMRLFQTQGYSGTSLDDLANAMGIKRSSLNNTFGNKLALYQHTLALYEQRMGEQLTQRLFGGAELAESLNDYFSALIAIYCQEGGQGCFFTTTLPCVLRTEQTLQETFMANHTALESMFLARLQQAGHQDEQAEISAQLLLALQHTLSLRARAGVSQAALLKLSCAAIARILAA</sequence>
<keyword evidence="2 4" id="KW-0238">DNA-binding</keyword>
<dbReference type="SUPFAM" id="SSF48498">
    <property type="entry name" value="Tetracyclin repressor-like, C-terminal domain"/>
    <property type="match status" value="1"/>
</dbReference>
<dbReference type="PANTHER" id="PTHR47506:SF1">
    <property type="entry name" value="HTH-TYPE TRANSCRIPTIONAL REGULATOR YJDC"/>
    <property type="match status" value="1"/>
</dbReference>
<keyword evidence="1" id="KW-0805">Transcription regulation</keyword>
<protein>
    <submittedName>
        <fullName evidence="6">TetR/AcrR family transcriptional regulator</fullName>
    </submittedName>
</protein>
<dbReference type="Proteomes" id="UP001201549">
    <property type="component" value="Unassembled WGS sequence"/>
</dbReference>
<dbReference type="Gene3D" id="1.10.357.10">
    <property type="entry name" value="Tetracycline Repressor, domain 2"/>
    <property type="match status" value="1"/>
</dbReference>
<dbReference type="RefSeq" id="WP_238895527.1">
    <property type="nucleotide sequence ID" value="NZ_JAKOGG010000003.1"/>
</dbReference>
<dbReference type="InterPro" id="IPR036271">
    <property type="entry name" value="Tet_transcr_reg_TetR-rel_C_sf"/>
</dbReference>
<evidence type="ECO:0000256" key="3">
    <source>
        <dbReference type="ARBA" id="ARBA00023163"/>
    </source>
</evidence>
<evidence type="ECO:0000256" key="2">
    <source>
        <dbReference type="ARBA" id="ARBA00023125"/>
    </source>
</evidence>
<feature type="domain" description="HTH tetR-type" evidence="5">
    <location>
        <begin position="16"/>
        <end position="76"/>
    </location>
</feature>
<dbReference type="InterPro" id="IPR009057">
    <property type="entry name" value="Homeodomain-like_sf"/>
</dbReference>
<evidence type="ECO:0000256" key="1">
    <source>
        <dbReference type="ARBA" id="ARBA00023015"/>
    </source>
</evidence>
<dbReference type="PANTHER" id="PTHR47506">
    <property type="entry name" value="TRANSCRIPTIONAL REGULATORY PROTEIN"/>
    <property type="match status" value="1"/>
</dbReference>
<reference evidence="7" key="1">
    <citation type="submission" date="2023-07" db="EMBL/GenBank/DDBJ databases">
        <title>Shewanella mangrovi sp. nov., an acetaldehyde- degrading bacterium isolated from mangrove sediment.</title>
        <authorList>
            <person name="Liu Y."/>
        </authorList>
    </citation>
    <scope>NUCLEOTIDE SEQUENCE [LARGE SCALE GENOMIC DNA]</scope>
    <source>
        <strain evidence="7">C32</strain>
    </source>
</reference>
<evidence type="ECO:0000256" key="4">
    <source>
        <dbReference type="PROSITE-ProRule" id="PRU00335"/>
    </source>
</evidence>